<evidence type="ECO:0000256" key="2">
    <source>
        <dbReference type="ARBA" id="ARBA00022840"/>
    </source>
</evidence>
<sequence length="688" mass="74922">MPVVTEKIVDWPAVKPYNKQAIPVPGTKRPGQSAHYRNAIWGLIDETTPNTLVTLDQVFADGMKAGKDHNFLGYRPVISTNPLKFAPAFSWITYGEVDTRRRYVGSTIHNLFQTGELGGGEFQAVGIWAPNCPEWQIIDIALQSYQKVSVSLYDTLGTDSVAYIIEHAHLSIVFSTSDHIPTLLKLASKVPMLRTIVCINPISPEAARVLREWSQTLGLSFKLFSEVEAYGKANLIEPIPAYPDLIASICYTSGTTSNPKGAVLKHKSLAIAAQSNLYGMELPDDACLLSYLPLAHIYERICELCTIAVGGKIGYYTGDPLRLLEDAQILKPNFFPSVPRVLNRVYQAAMVGGNVPGIKGKLFNKALQTKLANLKATGEVTHAFWDRLVFRKIQAVLGGQILLVTSGSAPISADVMNFLKVAFACEVQEGYGMTENCATCSKTWPNDPTAAGTVGPPQPVNEVKVVDVPAMGYTSEDKPNPRGELCVRGANCFGTYYKDAKNTAETVDAEGWIHTGDVAEIDTAGRIKIVDRVKNIMKLSQGEYVALEKIENVYSSTPIVAQLYVHGDGLQSYLVAVLIPDPVQLAALASDVTGTKVLPDDAAALAAACKNPDIVAQALVILTKVAKKQDLKGFELIKRLYLSTDAFSVDNNTMTPTLKIRRKDAYNMYKTEIDALYALGEPASSNKL</sequence>
<evidence type="ECO:0000313" key="4">
    <source>
        <dbReference type="EMBL" id="KJA18574.1"/>
    </source>
</evidence>
<reference evidence="5" key="1">
    <citation type="submission" date="2014-04" db="EMBL/GenBank/DDBJ databases">
        <title>Evolutionary Origins and Diversification of the Mycorrhizal Mutualists.</title>
        <authorList>
            <consortium name="DOE Joint Genome Institute"/>
            <consortium name="Mycorrhizal Genomics Consortium"/>
            <person name="Kohler A."/>
            <person name="Kuo A."/>
            <person name="Nagy L.G."/>
            <person name="Floudas D."/>
            <person name="Copeland A."/>
            <person name="Barry K.W."/>
            <person name="Cichocki N."/>
            <person name="Veneault-Fourrey C."/>
            <person name="LaButti K."/>
            <person name="Lindquist E.A."/>
            <person name="Lipzen A."/>
            <person name="Lundell T."/>
            <person name="Morin E."/>
            <person name="Murat C."/>
            <person name="Riley R."/>
            <person name="Ohm R."/>
            <person name="Sun H."/>
            <person name="Tunlid A."/>
            <person name="Henrissat B."/>
            <person name="Grigoriev I.V."/>
            <person name="Hibbett D.S."/>
            <person name="Martin F."/>
        </authorList>
    </citation>
    <scope>NUCLEOTIDE SEQUENCE [LARGE SCALE GENOMIC DNA]</scope>
    <source>
        <strain evidence="5">FD-334 SS-4</strain>
    </source>
</reference>
<dbReference type="AlphaFoldDB" id="A0A0D2NHZ1"/>
<dbReference type="InterPro" id="IPR000873">
    <property type="entry name" value="AMP-dep_synth/lig_dom"/>
</dbReference>
<dbReference type="GO" id="GO:0005524">
    <property type="term" value="F:ATP binding"/>
    <property type="evidence" value="ECO:0007669"/>
    <property type="project" value="UniProtKB-KW"/>
</dbReference>
<organism evidence="4 5">
    <name type="scientific">Hypholoma sublateritium (strain FD-334 SS-4)</name>
    <dbReference type="NCBI Taxonomy" id="945553"/>
    <lineage>
        <taxon>Eukaryota</taxon>
        <taxon>Fungi</taxon>
        <taxon>Dikarya</taxon>
        <taxon>Basidiomycota</taxon>
        <taxon>Agaricomycotina</taxon>
        <taxon>Agaricomycetes</taxon>
        <taxon>Agaricomycetidae</taxon>
        <taxon>Agaricales</taxon>
        <taxon>Agaricineae</taxon>
        <taxon>Strophariaceae</taxon>
        <taxon>Hypholoma</taxon>
    </lineage>
</organism>
<dbReference type="OMA" id="SHVYGLM"/>
<gene>
    <name evidence="4" type="ORF">HYPSUDRAFT_45116</name>
</gene>
<accession>A0A0D2NHZ1</accession>
<dbReference type="InterPro" id="IPR020845">
    <property type="entry name" value="AMP-binding_CS"/>
</dbReference>
<dbReference type="PROSITE" id="PS00455">
    <property type="entry name" value="AMP_BINDING"/>
    <property type="match status" value="1"/>
</dbReference>
<dbReference type="InterPro" id="IPR042099">
    <property type="entry name" value="ANL_N_sf"/>
</dbReference>
<evidence type="ECO:0000313" key="5">
    <source>
        <dbReference type="Proteomes" id="UP000054270"/>
    </source>
</evidence>
<dbReference type="GO" id="GO:0005783">
    <property type="term" value="C:endoplasmic reticulum"/>
    <property type="evidence" value="ECO:0007669"/>
    <property type="project" value="TreeGrafter"/>
</dbReference>
<dbReference type="OrthoDB" id="1700726at2759"/>
<dbReference type="EMBL" id="KN817587">
    <property type="protein sequence ID" value="KJA18574.1"/>
    <property type="molecule type" value="Genomic_DNA"/>
</dbReference>
<keyword evidence="1" id="KW-0547">Nucleotide-binding</keyword>
<keyword evidence="5" id="KW-1185">Reference proteome</keyword>
<proteinExistence type="predicted"/>
<name>A0A0D2NHZ1_HYPSF</name>
<dbReference type="PANTHER" id="PTHR43272:SF33">
    <property type="entry name" value="AMP-BINDING DOMAIN-CONTAINING PROTEIN-RELATED"/>
    <property type="match status" value="1"/>
</dbReference>
<dbReference type="GO" id="GO:0016020">
    <property type="term" value="C:membrane"/>
    <property type="evidence" value="ECO:0007669"/>
    <property type="project" value="TreeGrafter"/>
</dbReference>
<dbReference type="PANTHER" id="PTHR43272">
    <property type="entry name" value="LONG-CHAIN-FATTY-ACID--COA LIGASE"/>
    <property type="match status" value="1"/>
</dbReference>
<protein>
    <recommendedName>
        <fullName evidence="3">AMP-dependent synthetase/ligase domain-containing protein</fullName>
    </recommendedName>
</protein>
<dbReference type="Proteomes" id="UP000054270">
    <property type="component" value="Unassembled WGS sequence"/>
</dbReference>
<evidence type="ECO:0000256" key="1">
    <source>
        <dbReference type="ARBA" id="ARBA00022741"/>
    </source>
</evidence>
<dbReference type="SUPFAM" id="SSF56801">
    <property type="entry name" value="Acetyl-CoA synthetase-like"/>
    <property type="match status" value="1"/>
</dbReference>
<dbReference type="GO" id="GO:0004467">
    <property type="term" value="F:long-chain fatty acid-CoA ligase activity"/>
    <property type="evidence" value="ECO:0007669"/>
    <property type="project" value="TreeGrafter"/>
</dbReference>
<evidence type="ECO:0000259" key="3">
    <source>
        <dbReference type="Pfam" id="PF00501"/>
    </source>
</evidence>
<feature type="domain" description="AMP-dependent synthetase/ligase" evidence="3">
    <location>
        <begin position="89"/>
        <end position="497"/>
    </location>
</feature>
<dbReference type="Pfam" id="PF00501">
    <property type="entry name" value="AMP-binding"/>
    <property type="match status" value="1"/>
</dbReference>
<dbReference type="STRING" id="945553.A0A0D2NHZ1"/>
<keyword evidence="2" id="KW-0067">ATP-binding</keyword>
<dbReference type="Gene3D" id="3.40.50.12780">
    <property type="entry name" value="N-terminal domain of ligase-like"/>
    <property type="match status" value="1"/>
</dbReference>